<gene>
    <name evidence="3" type="ORF">HNR61_006517</name>
</gene>
<dbReference type="Proteomes" id="UP000572680">
    <property type="component" value="Unassembled WGS sequence"/>
</dbReference>
<evidence type="ECO:0000259" key="2">
    <source>
        <dbReference type="Pfam" id="PF07859"/>
    </source>
</evidence>
<dbReference type="RefSeq" id="WP_312898198.1">
    <property type="nucleotide sequence ID" value="NZ_BAAALP010000020.1"/>
</dbReference>
<name>A0A7W3LV37_ACTNM</name>
<dbReference type="PANTHER" id="PTHR48081:SF8">
    <property type="entry name" value="ALPHA_BETA HYDROLASE FOLD-3 DOMAIN-CONTAINING PROTEIN-RELATED"/>
    <property type="match status" value="1"/>
</dbReference>
<proteinExistence type="predicted"/>
<dbReference type="Pfam" id="PF07859">
    <property type="entry name" value="Abhydrolase_3"/>
    <property type="match status" value="1"/>
</dbReference>
<dbReference type="InterPro" id="IPR050300">
    <property type="entry name" value="GDXG_lipolytic_enzyme"/>
</dbReference>
<dbReference type="Gene3D" id="3.40.50.1820">
    <property type="entry name" value="alpha/beta hydrolase"/>
    <property type="match status" value="1"/>
</dbReference>
<keyword evidence="4" id="KW-1185">Reference proteome</keyword>
<keyword evidence="1" id="KW-0378">Hydrolase</keyword>
<dbReference type="EMBL" id="JACJIA010000010">
    <property type="protein sequence ID" value="MBA8954860.1"/>
    <property type="molecule type" value="Genomic_DNA"/>
</dbReference>
<keyword evidence="3" id="KW-0456">Lyase</keyword>
<dbReference type="PANTHER" id="PTHR48081">
    <property type="entry name" value="AB HYDROLASE SUPERFAMILY PROTEIN C4A8.06C"/>
    <property type="match status" value="1"/>
</dbReference>
<evidence type="ECO:0000313" key="4">
    <source>
        <dbReference type="Proteomes" id="UP000572680"/>
    </source>
</evidence>
<dbReference type="InterPro" id="IPR013094">
    <property type="entry name" value="AB_hydrolase_3"/>
</dbReference>
<evidence type="ECO:0000256" key="1">
    <source>
        <dbReference type="ARBA" id="ARBA00022801"/>
    </source>
</evidence>
<comment type="caution">
    <text evidence="3">The sequence shown here is derived from an EMBL/GenBank/DDBJ whole genome shotgun (WGS) entry which is preliminary data.</text>
</comment>
<dbReference type="SUPFAM" id="SSF53474">
    <property type="entry name" value="alpha/beta-Hydrolases"/>
    <property type="match status" value="1"/>
</dbReference>
<dbReference type="InterPro" id="IPR029058">
    <property type="entry name" value="AB_hydrolase_fold"/>
</dbReference>
<accession>A0A7W3LV37</accession>
<feature type="domain" description="Alpha/beta hydrolase fold-3" evidence="2">
    <location>
        <begin position="69"/>
        <end position="266"/>
    </location>
</feature>
<dbReference type="AlphaFoldDB" id="A0A7W3LV37"/>
<dbReference type="GO" id="GO:0016829">
    <property type="term" value="F:lyase activity"/>
    <property type="evidence" value="ECO:0007669"/>
    <property type="project" value="UniProtKB-KW"/>
</dbReference>
<protein>
    <submittedName>
        <fullName evidence="3">Virginiamycin B lyase</fullName>
        <ecNumber evidence="3">4.2.99.-</ecNumber>
    </submittedName>
</protein>
<reference evidence="3 4" key="1">
    <citation type="submission" date="2020-08" db="EMBL/GenBank/DDBJ databases">
        <title>Genomic Encyclopedia of Type Strains, Phase IV (KMG-IV): sequencing the most valuable type-strain genomes for metagenomic binning, comparative biology and taxonomic classification.</title>
        <authorList>
            <person name="Goeker M."/>
        </authorList>
    </citation>
    <scope>NUCLEOTIDE SEQUENCE [LARGE SCALE GENOMIC DNA]</scope>
    <source>
        <strain evidence="3 4">DSM 44197</strain>
    </source>
</reference>
<dbReference type="EC" id="4.2.99.-" evidence="3"/>
<dbReference type="GO" id="GO:0016787">
    <property type="term" value="F:hydrolase activity"/>
    <property type="evidence" value="ECO:0007669"/>
    <property type="project" value="UniProtKB-KW"/>
</dbReference>
<organism evidence="3 4">
    <name type="scientific">Actinomadura namibiensis</name>
    <dbReference type="NCBI Taxonomy" id="182080"/>
    <lineage>
        <taxon>Bacteria</taxon>
        <taxon>Bacillati</taxon>
        <taxon>Actinomycetota</taxon>
        <taxon>Actinomycetes</taxon>
        <taxon>Streptosporangiales</taxon>
        <taxon>Thermomonosporaceae</taxon>
        <taxon>Actinomadura</taxon>
    </lineage>
</organism>
<evidence type="ECO:0000313" key="3">
    <source>
        <dbReference type="EMBL" id="MBA8954860.1"/>
    </source>
</evidence>
<sequence>MRFHSIAAAPGEGAALREQMSKLFVDPPVLDERADLVPVLSYTGGVPGTWVTAPEVVAGEAVGGAGVTVYVHGGGFSQSEPALEEVMALRLSQATGRPVFRVDYRLAPEHPYPAAVEDVVAVHRSLVEQGVPAGRILMVGESAGATLALSALLVLAEAGDALPAGAVSVSPVTDFAVAGVHAGDGRDVMTPETMAVIAEHYLAGAPPDQAPQSPVYGDFRGTPPLLVAVGADELLLDDARRLARAVADAGAEVTLDVYEDMPHAFHTAVLLAEGAWPPVARTFLGRLAEWVRRLDCRRIM</sequence>